<dbReference type="FunFam" id="3.30.428.10:FF:000011">
    <property type="entry name" value="Fragile histidine triad"/>
    <property type="match status" value="1"/>
</dbReference>
<dbReference type="InterPro" id="IPR001310">
    <property type="entry name" value="Histidine_triad_HIT"/>
</dbReference>
<feature type="binding site" evidence="7">
    <location>
        <position position="397"/>
    </location>
    <ligand>
        <name>substrate</name>
    </ligand>
</feature>
<dbReference type="GO" id="GO:0000166">
    <property type="term" value="F:nucleotide binding"/>
    <property type="evidence" value="ECO:0007669"/>
    <property type="project" value="UniProtKB-KW"/>
</dbReference>
<evidence type="ECO:0000256" key="9">
    <source>
        <dbReference type="PROSITE-ProRule" id="PRU00464"/>
    </source>
</evidence>
<keyword evidence="3" id="KW-0378">Hydrolase</keyword>
<feature type="binding site" evidence="7">
    <location>
        <position position="412"/>
    </location>
    <ligand>
        <name>substrate</name>
    </ligand>
</feature>
<evidence type="ECO:0000313" key="13">
    <source>
        <dbReference type="Proteomes" id="UP000549394"/>
    </source>
</evidence>
<evidence type="ECO:0000256" key="7">
    <source>
        <dbReference type="PIRSR" id="PIRSR639383-2"/>
    </source>
</evidence>
<feature type="binding site" evidence="7">
    <location>
        <position position="341"/>
    </location>
    <ligand>
        <name>substrate</name>
    </ligand>
</feature>
<evidence type="ECO:0000259" key="10">
    <source>
        <dbReference type="PROSITE" id="PS50263"/>
    </source>
</evidence>
<evidence type="ECO:0000313" key="12">
    <source>
        <dbReference type="EMBL" id="CAD5116398.1"/>
    </source>
</evidence>
<dbReference type="InterPro" id="IPR019808">
    <property type="entry name" value="Histidine_triad_CS"/>
</dbReference>
<dbReference type="OrthoDB" id="680339at2759"/>
<keyword evidence="2" id="KW-0547">Nucleotide-binding</keyword>
<dbReference type="InterPro" id="IPR036526">
    <property type="entry name" value="C-N_Hydrolase_sf"/>
</dbReference>
<sequence length="462" mass="51953">MFANKSYSKGKAKIGIIQLRCTADKNANYDSASYLIKQAASQGAKVVFLPECCDYVSESKEQALELAETLDGPLITKYKSLAKELSVWMSLGGIHEKRLDDPKRTSNCHVIINSDGDIVSTYHKVHLFDLDIPGKIKLKETNFTVPGEKLVLPVPSPAGSIGMGIVSFFRTACVYHQFPGISEWLRLQGAHILTYPSTFTIVTGRAHWHTLMKSRAIETQSYVISAAQEGQHNAKRSSYGHSIVVDPWGSVLVDLETKTPSFGVVDIDLDFLNTKRIEMPVDVHRRDDLYGSYGIISESEKTSELEQWIGLESGYFNFGPDIKIEERCLFFQTKRCVAFVNLKPVRPGHVLISPKRIAAKFTDLSAEEISDLWSTAQKVQKIMETEYATESSTLAIQDGPEAGQSIPHVHIHVIPRKSGDFPRTDDVYTELEKHDKDENRPARTMEEMEAEAQKLRKYFYKN</sequence>
<dbReference type="InterPro" id="IPR003010">
    <property type="entry name" value="C-N_Hydrolase"/>
</dbReference>
<dbReference type="CDD" id="cd07572">
    <property type="entry name" value="nit"/>
    <property type="match status" value="1"/>
</dbReference>
<organism evidence="12 13">
    <name type="scientific">Dimorphilus gyrociliatus</name>
    <dbReference type="NCBI Taxonomy" id="2664684"/>
    <lineage>
        <taxon>Eukaryota</taxon>
        <taxon>Metazoa</taxon>
        <taxon>Spiralia</taxon>
        <taxon>Lophotrochozoa</taxon>
        <taxon>Annelida</taxon>
        <taxon>Polychaeta</taxon>
        <taxon>Polychaeta incertae sedis</taxon>
        <taxon>Dinophilidae</taxon>
        <taxon>Dimorphilus</taxon>
    </lineage>
</organism>
<dbReference type="SUPFAM" id="SSF56317">
    <property type="entry name" value="Carbon-nitrogen hydrolase"/>
    <property type="match status" value="1"/>
</dbReference>
<dbReference type="PRINTS" id="PR00332">
    <property type="entry name" value="HISTRIAD"/>
</dbReference>
<dbReference type="AlphaFoldDB" id="A0A7I8VM52"/>
<dbReference type="PANTHER" id="PTHR23088:SF27">
    <property type="entry name" value="DEAMINATED GLUTATHIONE AMIDASE"/>
    <property type="match status" value="1"/>
</dbReference>
<dbReference type="PROSITE" id="PS50263">
    <property type="entry name" value="CN_HYDROLASE"/>
    <property type="match status" value="1"/>
</dbReference>
<comment type="catalytic activity">
    <reaction evidence="4">
        <text>P(1),P(3)-bis(5'-adenosyl) triphosphate + H2O = AMP + ADP + 2 H(+)</text>
        <dbReference type="Rhea" id="RHEA:13893"/>
        <dbReference type="ChEBI" id="CHEBI:15377"/>
        <dbReference type="ChEBI" id="CHEBI:15378"/>
        <dbReference type="ChEBI" id="CHEBI:58529"/>
        <dbReference type="ChEBI" id="CHEBI:456215"/>
        <dbReference type="ChEBI" id="CHEBI:456216"/>
        <dbReference type="EC" id="3.6.1.29"/>
    </reaction>
</comment>
<evidence type="ECO:0000256" key="5">
    <source>
        <dbReference type="PIRSR" id="PIRSR601310-1"/>
    </source>
</evidence>
<dbReference type="Gene3D" id="3.60.110.10">
    <property type="entry name" value="Carbon-nitrogen hydrolase"/>
    <property type="match status" value="1"/>
</dbReference>
<feature type="domain" description="HIT" evidence="11">
    <location>
        <begin position="315"/>
        <end position="423"/>
    </location>
</feature>
<dbReference type="InterPro" id="IPR036265">
    <property type="entry name" value="HIT-like_sf"/>
</dbReference>
<evidence type="ECO:0000256" key="2">
    <source>
        <dbReference type="ARBA" id="ARBA00022741"/>
    </source>
</evidence>
<reference evidence="12 13" key="1">
    <citation type="submission" date="2020-08" db="EMBL/GenBank/DDBJ databases">
        <authorList>
            <person name="Hejnol A."/>
        </authorList>
    </citation>
    <scope>NUCLEOTIDE SEQUENCE [LARGE SCALE GENOMIC DNA]</scope>
</reference>
<dbReference type="CDD" id="cd01275">
    <property type="entry name" value="FHIT"/>
    <property type="match status" value="1"/>
</dbReference>
<dbReference type="Proteomes" id="UP000549394">
    <property type="component" value="Unassembled WGS sequence"/>
</dbReference>
<dbReference type="SUPFAM" id="SSF54197">
    <property type="entry name" value="HIT-like"/>
    <property type="match status" value="1"/>
</dbReference>
<dbReference type="EMBL" id="CAJFCJ010000006">
    <property type="protein sequence ID" value="CAD5116398.1"/>
    <property type="molecule type" value="Genomic_DNA"/>
</dbReference>
<evidence type="ECO:0000256" key="3">
    <source>
        <dbReference type="ARBA" id="ARBA00022801"/>
    </source>
</evidence>
<dbReference type="InterPro" id="IPR045254">
    <property type="entry name" value="Nit1/2_C-N_Hydrolase"/>
</dbReference>
<evidence type="ECO:0000256" key="1">
    <source>
        <dbReference type="ARBA" id="ARBA00012377"/>
    </source>
</evidence>
<evidence type="ECO:0000259" key="11">
    <source>
        <dbReference type="PROSITE" id="PS51084"/>
    </source>
</evidence>
<evidence type="ECO:0000256" key="4">
    <source>
        <dbReference type="ARBA" id="ARBA00047780"/>
    </source>
</evidence>
<dbReference type="Pfam" id="PF01230">
    <property type="entry name" value="HIT"/>
    <property type="match status" value="1"/>
</dbReference>
<gene>
    <name evidence="12" type="ORF">DGYR_LOCUS5035</name>
</gene>
<dbReference type="PANTHER" id="PTHR23088">
    <property type="entry name" value="NITRILASE-RELATED"/>
    <property type="match status" value="1"/>
</dbReference>
<evidence type="ECO:0000256" key="8">
    <source>
        <dbReference type="PIRSR" id="PIRSR639383-3"/>
    </source>
</evidence>
<feature type="short sequence motif" description="Histidine triad motif" evidence="6 9">
    <location>
        <begin position="408"/>
        <end position="412"/>
    </location>
</feature>
<accession>A0A7I8VM52</accession>
<dbReference type="EC" id="3.6.1.29" evidence="1"/>
<dbReference type="Gene3D" id="3.30.428.10">
    <property type="entry name" value="HIT-like"/>
    <property type="match status" value="1"/>
</dbReference>
<protein>
    <recommendedName>
        <fullName evidence="1">bis(5'-adenosyl)-triphosphatase</fullName>
        <ecNumber evidence="1">3.6.1.29</ecNumber>
    </recommendedName>
</protein>
<proteinExistence type="predicted"/>
<feature type="domain" description="CN hydrolase" evidence="10">
    <location>
        <begin position="12"/>
        <end position="271"/>
    </location>
</feature>
<evidence type="ECO:0000256" key="6">
    <source>
        <dbReference type="PIRSR" id="PIRSR601310-3"/>
    </source>
</evidence>
<comment type="caution">
    <text evidence="12">The sequence shown here is derived from an EMBL/GenBank/DDBJ whole genome shotgun (WGS) entry which is preliminary data.</text>
</comment>
<dbReference type="InterPro" id="IPR039383">
    <property type="entry name" value="FHIT"/>
</dbReference>
<dbReference type="PROSITE" id="PS00892">
    <property type="entry name" value="HIT_1"/>
    <property type="match status" value="1"/>
</dbReference>
<keyword evidence="13" id="KW-1185">Reference proteome</keyword>
<dbReference type="PROSITE" id="PS51084">
    <property type="entry name" value="HIT_2"/>
    <property type="match status" value="1"/>
</dbReference>
<dbReference type="GO" id="GO:0016811">
    <property type="term" value="F:hydrolase activity, acting on carbon-nitrogen (but not peptide) bonds, in linear amides"/>
    <property type="evidence" value="ECO:0007669"/>
    <property type="project" value="InterPro"/>
</dbReference>
<name>A0A7I8VM52_9ANNE</name>
<dbReference type="Pfam" id="PF00795">
    <property type="entry name" value="CN_hydrolase"/>
    <property type="match status" value="1"/>
</dbReference>
<feature type="site" description="Important for induction of apoptosis" evidence="8">
    <location>
        <position position="428"/>
    </location>
</feature>
<dbReference type="InterPro" id="IPR011146">
    <property type="entry name" value="HIT-like"/>
</dbReference>
<feature type="active site" description="Tele-AMP-histidine intermediate" evidence="5">
    <location>
        <position position="410"/>
    </location>
</feature>
<dbReference type="GO" id="GO:0047710">
    <property type="term" value="F:bis(5'-adenosyl)-triphosphatase activity"/>
    <property type="evidence" value="ECO:0007669"/>
    <property type="project" value="UniProtKB-EC"/>
</dbReference>